<feature type="domain" description="DUF4283" evidence="2">
    <location>
        <begin position="38"/>
        <end position="122"/>
    </location>
</feature>
<feature type="region of interest" description="Disordered" evidence="1">
    <location>
        <begin position="230"/>
        <end position="326"/>
    </location>
</feature>
<dbReference type="InterPro" id="IPR040256">
    <property type="entry name" value="At4g02000-like"/>
</dbReference>
<evidence type="ECO:0000256" key="1">
    <source>
        <dbReference type="SAM" id="MobiDB-lite"/>
    </source>
</evidence>
<evidence type="ECO:0000259" key="2">
    <source>
        <dbReference type="Pfam" id="PF14111"/>
    </source>
</evidence>
<feature type="compositionally biased region" description="Polar residues" evidence="1">
    <location>
        <begin position="603"/>
        <end position="613"/>
    </location>
</feature>
<name>A0A397KZM8_BRACM</name>
<dbReference type="AlphaFoldDB" id="A0A397KZM8"/>
<organism evidence="3">
    <name type="scientific">Brassica campestris</name>
    <name type="common">Field mustard</name>
    <dbReference type="NCBI Taxonomy" id="3711"/>
    <lineage>
        <taxon>Eukaryota</taxon>
        <taxon>Viridiplantae</taxon>
        <taxon>Streptophyta</taxon>
        <taxon>Embryophyta</taxon>
        <taxon>Tracheophyta</taxon>
        <taxon>Spermatophyta</taxon>
        <taxon>Magnoliopsida</taxon>
        <taxon>eudicotyledons</taxon>
        <taxon>Gunneridae</taxon>
        <taxon>Pentapetalae</taxon>
        <taxon>rosids</taxon>
        <taxon>malvids</taxon>
        <taxon>Brassicales</taxon>
        <taxon>Brassicaceae</taxon>
        <taxon>Brassiceae</taxon>
        <taxon>Brassica</taxon>
    </lineage>
</organism>
<feature type="compositionally biased region" description="Basic and acidic residues" evidence="1">
    <location>
        <begin position="297"/>
        <end position="326"/>
    </location>
</feature>
<feature type="region of interest" description="Disordered" evidence="1">
    <location>
        <begin position="347"/>
        <end position="367"/>
    </location>
</feature>
<feature type="compositionally biased region" description="Basic residues" evidence="1">
    <location>
        <begin position="568"/>
        <end position="583"/>
    </location>
</feature>
<feature type="compositionally biased region" description="Polar residues" evidence="1">
    <location>
        <begin position="272"/>
        <end position="287"/>
    </location>
</feature>
<evidence type="ECO:0000313" key="3">
    <source>
        <dbReference type="EMBL" id="RIA05738.1"/>
    </source>
</evidence>
<dbReference type="PANTHER" id="PTHR31286:SF163">
    <property type="entry name" value="ZINC KNUCKLE CX2CX4HX4C DOMAIN-CONTAINING PROTEIN"/>
    <property type="match status" value="1"/>
</dbReference>
<feature type="compositionally biased region" description="Basic and acidic residues" evidence="1">
    <location>
        <begin position="257"/>
        <end position="270"/>
    </location>
</feature>
<gene>
    <name evidence="3" type="ORF">BRARA_K01739</name>
</gene>
<feature type="compositionally biased region" description="Basic and acidic residues" evidence="1">
    <location>
        <begin position="351"/>
        <end position="367"/>
    </location>
</feature>
<protein>
    <recommendedName>
        <fullName evidence="2">DUF4283 domain-containing protein</fullName>
    </recommendedName>
</protein>
<proteinExistence type="predicted"/>
<reference evidence="3" key="1">
    <citation type="submission" date="2018-06" db="EMBL/GenBank/DDBJ databases">
        <title>WGS assembly of Brassica rapa FPsc.</title>
        <authorList>
            <person name="Bowman J."/>
            <person name="Kohchi T."/>
            <person name="Yamato K."/>
            <person name="Jenkins J."/>
            <person name="Shu S."/>
            <person name="Ishizaki K."/>
            <person name="Yamaoka S."/>
            <person name="Nishihama R."/>
            <person name="Nakamura Y."/>
            <person name="Berger F."/>
            <person name="Adam C."/>
            <person name="Aki S."/>
            <person name="Althoff F."/>
            <person name="Araki T."/>
            <person name="Arteaga-Vazquez M."/>
            <person name="Balasubrmanian S."/>
            <person name="Bauer D."/>
            <person name="Boehm C."/>
            <person name="Briginshaw L."/>
            <person name="Caballero-Perez J."/>
            <person name="Catarino B."/>
            <person name="Chen F."/>
            <person name="Chiyoda S."/>
            <person name="Chovatia M."/>
            <person name="Davies K."/>
            <person name="Delmans M."/>
            <person name="Demura T."/>
            <person name="Dierschke T."/>
            <person name="Dolan L."/>
            <person name="Dorantes-Acosta A."/>
            <person name="Eklund D."/>
            <person name="Florent S."/>
            <person name="Flores-Sandoval E."/>
            <person name="Fujiyama A."/>
            <person name="Fukuzawa H."/>
            <person name="Galik B."/>
            <person name="Grimanelli D."/>
            <person name="Grimwood J."/>
            <person name="Grossniklaus U."/>
            <person name="Hamada T."/>
            <person name="Haseloff J."/>
            <person name="Hetherington A."/>
            <person name="Higo A."/>
            <person name="Hirakawa Y."/>
            <person name="Hundley H."/>
            <person name="Ikeda Y."/>
            <person name="Inoue K."/>
            <person name="Inoue S."/>
            <person name="Ishida S."/>
            <person name="Jia Q."/>
            <person name="Kakita M."/>
            <person name="Kanazawa T."/>
            <person name="Kawai Y."/>
            <person name="Kawashima T."/>
            <person name="Kennedy M."/>
            <person name="Kinose K."/>
            <person name="Kinoshita T."/>
            <person name="Kohara Y."/>
            <person name="Koide E."/>
            <person name="Komatsu K."/>
            <person name="Kopischke S."/>
            <person name="Kubo M."/>
            <person name="Kyozuka J."/>
            <person name="Lagercrantz U."/>
            <person name="Lin S."/>
            <person name="Lindquist E."/>
            <person name="Lipzen A."/>
            <person name="Lu C."/>
            <person name="Luna E."/>
            <person name="Martienssen R."/>
            <person name="Minamino N."/>
            <person name="Mizutani M."/>
            <person name="Mizutani M."/>
            <person name="Mochizuki N."/>
            <person name="Monte I."/>
            <person name="Mosher R."/>
            <person name="Nagasaki H."/>
            <person name="Nakagami H."/>
            <person name="Naramoto S."/>
            <person name="Nishitani K."/>
            <person name="Ohtani M."/>
            <person name="Okamoto T."/>
            <person name="Okumura M."/>
            <person name="Phillips J."/>
            <person name="Pollak B."/>
            <person name="Reinders A."/>
            <person name="Roevekamp M."/>
            <person name="Sano R."/>
            <person name="Sawa S."/>
            <person name="Schmid M."/>
            <person name="Shirakawa M."/>
            <person name="Solano R."/>
            <person name="Spunde A."/>
            <person name="Suetsugu N."/>
            <person name="Sugano S."/>
            <person name="Sugiyama A."/>
            <person name="Sun R."/>
            <person name="Suzuki Y."/>
            <person name="Takenaka M."/>
            <person name="Takezawa D."/>
            <person name="Tomogane H."/>
            <person name="Tsuzuki M."/>
            <person name="Ueda T."/>
            <person name="Umeda M."/>
            <person name="Ward J."/>
            <person name="Watanabe Y."/>
            <person name="Yazaki K."/>
            <person name="Yokoyama R."/>
            <person name="Yoshitake Y."/>
            <person name="Yotsui I."/>
            <person name="Zachgo S."/>
            <person name="Schmutz J."/>
        </authorList>
    </citation>
    <scope>NUCLEOTIDE SEQUENCE [LARGE SCALE GENOMIC DNA]</scope>
</reference>
<feature type="compositionally biased region" description="Polar residues" evidence="1">
    <location>
        <begin position="470"/>
        <end position="483"/>
    </location>
</feature>
<dbReference type="PANTHER" id="PTHR31286">
    <property type="entry name" value="GLYCINE-RICH CELL WALL STRUCTURAL PROTEIN 1.8-LIKE"/>
    <property type="match status" value="1"/>
</dbReference>
<feature type="region of interest" description="Disordered" evidence="1">
    <location>
        <begin position="527"/>
        <end position="638"/>
    </location>
</feature>
<accession>A0A397KZM8</accession>
<feature type="region of interest" description="Disordered" evidence="1">
    <location>
        <begin position="462"/>
        <end position="485"/>
    </location>
</feature>
<dbReference type="EMBL" id="KZ863761">
    <property type="protein sequence ID" value="RIA05738.1"/>
    <property type="molecule type" value="Genomic_DNA"/>
</dbReference>
<dbReference type="Proteomes" id="UP000264353">
    <property type="component" value="Unassembled WGS sequence"/>
</dbReference>
<sequence>MQRRLSSSEKGKAVALEHLPAPRKARVRVMEPDITALKQKHSLTIIGRVTNPSVQKVWSLLPFFTEHWKADIPPTGSDLGLGMFQFQFELESDLLTVLEKQPYHFARWMIILQRWEPTCSPEFPSMIPFWIKIHGVPIHLWTEETIRSLGKDIGTFETAEITSTSIRMRVHVNGRLPLIKKSILEYPNGDEVAAVLVYERLERHCSQCGRLDHELRDCLEAKALKRALLANQTDEPKNKEAQHLVPRSGIREPNPSTDKRWEHAPRRLDYSRSLQSRSSTRYSTHNPTHGAMSTRYRSRDPPREGGEYQKRSWRPKDSFVRDSTARKEDLRSLLNRTETRKQLDTVIGDSQSDHSHKSRYNEEHRARVEERLSPATYITPRQSTLASPRNGPHQLDRGIPLRKENENLPKEAVDAAMGEIRNYMTQYASCADPMESAARKERLRQAEERGQVEESAMQMVKASMARENEGTTARTSQEPSSNERLPATARLGPIDQAQEEQVVTNIQTEGGHTEKLPMAARLGPTLEGTSIIDLPPTLEAPRKQKRKPGRPPGGKKIASPALAPGSGLRKRKVTPKPTTSRRRVTGESERPRKAARASRTRASQQDTPSSTDNIPIVNLIPPSARRRMDFRAPSHLAP</sequence>
<dbReference type="Pfam" id="PF14111">
    <property type="entry name" value="DUF4283"/>
    <property type="match status" value="1"/>
</dbReference>
<dbReference type="InterPro" id="IPR025558">
    <property type="entry name" value="DUF4283"/>
</dbReference>